<sequence length="132" mass="14395">MGCKLVVPISYKHHTGSICVLRNYSVRKEKTLNLTIAEAMMATLATPPMFTSAQIRKDTATFEYTSADWTPSNPMEELIAEAHEALGAEQKVACILSLGCGHPGVFAAPKDSSTAAWNEFLEYLVADSERKA</sequence>
<keyword evidence="2" id="KW-1185">Reference proteome</keyword>
<protein>
    <submittedName>
        <fullName evidence="1">Uncharacterized protein</fullName>
    </submittedName>
</protein>
<accession>A0A0C3AZ92</accession>
<dbReference type="HOGENOM" id="CLU_126712_0_0_1"/>
<dbReference type="EMBL" id="KN824315">
    <property type="protein sequence ID" value="KIM25294.1"/>
    <property type="molecule type" value="Genomic_DNA"/>
</dbReference>
<dbReference type="SUPFAM" id="SSF52151">
    <property type="entry name" value="FabD/lysophospholipase-like"/>
    <property type="match status" value="1"/>
</dbReference>
<reference evidence="1 2" key="1">
    <citation type="submission" date="2014-04" db="EMBL/GenBank/DDBJ databases">
        <authorList>
            <consortium name="DOE Joint Genome Institute"/>
            <person name="Kuo A."/>
            <person name="Zuccaro A."/>
            <person name="Kohler A."/>
            <person name="Nagy L.G."/>
            <person name="Floudas D."/>
            <person name="Copeland A."/>
            <person name="Barry K.W."/>
            <person name="Cichocki N."/>
            <person name="Veneault-Fourrey C."/>
            <person name="LaButti K."/>
            <person name="Lindquist E.A."/>
            <person name="Lipzen A."/>
            <person name="Lundell T."/>
            <person name="Morin E."/>
            <person name="Murat C."/>
            <person name="Sun H."/>
            <person name="Tunlid A."/>
            <person name="Henrissat B."/>
            <person name="Grigoriev I.V."/>
            <person name="Hibbett D.S."/>
            <person name="Martin F."/>
            <person name="Nordberg H.P."/>
            <person name="Cantor M.N."/>
            <person name="Hua S.X."/>
        </authorList>
    </citation>
    <scope>NUCLEOTIDE SEQUENCE [LARGE SCALE GENOMIC DNA]</scope>
    <source>
        <strain evidence="1 2">MAFF 305830</strain>
    </source>
</reference>
<reference evidence="2" key="2">
    <citation type="submission" date="2015-01" db="EMBL/GenBank/DDBJ databases">
        <title>Evolutionary Origins and Diversification of the Mycorrhizal Mutualists.</title>
        <authorList>
            <consortium name="DOE Joint Genome Institute"/>
            <consortium name="Mycorrhizal Genomics Consortium"/>
            <person name="Kohler A."/>
            <person name="Kuo A."/>
            <person name="Nagy L.G."/>
            <person name="Floudas D."/>
            <person name="Copeland A."/>
            <person name="Barry K.W."/>
            <person name="Cichocki N."/>
            <person name="Veneault-Fourrey C."/>
            <person name="LaButti K."/>
            <person name="Lindquist E.A."/>
            <person name="Lipzen A."/>
            <person name="Lundell T."/>
            <person name="Morin E."/>
            <person name="Murat C."/>
            <person name="Riley R."/>
            <person name="Ohm R."/>
            <person name="Sun H."/>
            <person name="Tunlid A."/>
            <person name="Henrissat B."/>
            <person name="Grigoriev I.V."/>
            <person name="Hibbett D.S."/>
            <person name="Martin F."/>
        </authorList>
    </citation>
    <scope>NUCLEOTIDE SEQUENCE [LARGE SCALE GENOMIC DNA]</scope>
    <source>
        <strain evidence="2">MAFF 305830</strain>
    </source>
</reference>
<dbReference type="InterPro" id="IPR016035">
    <property type="entry name" value="Acyl_Trfase/lysoPLipase"/>
</dbReference>
<dbReference type="OrthoDB" id="1658288at2759"/>
<dbReference type="Gene3D" id="3.40.1090.10">
    <property type="entry name" value="Cytosolic phospholipase A2 catalytic domain"/>
    <property type="match status" value="1"/>
</dbReference>
<organism evidence="1 2">
    <name type="scientific">Serendipita vermifera MAFF 305830</name>
    <dbReference type="NCBI Taxonomy" id="933852"/>
    <lineage>
        <taxon>Eukaryota</taxon>
        <taxon>Fungi</taxon>
        <taxon>Dikarya</taxon>
        <taxon>Basidiomycota</taxon>
        <taxon>Agaricomycotina</taxon>
        <taxon>Agaricomycetes</taxon>
        <taxon>Sebacinales</taxon>
        <taxon>Serendipitaceae</taxon>
        <taxon>Serendipita</taxon>
    </lineage>
</organism>
<evidence type="ECO:0000313" key="2">
    <source>
        <dbReference type="Proteomes" id="UP000054097"/>
    </source>
</evidence>
<evidence type="ECO:0000313" key="1">
    <source>
        <dbReference type="EMBL" id="KIM25294.1"/>
    </source>
</evidence>
<proteinExistence type="predicted"/>
<dbReference type="AlphaFoldDB" id="A0A0C3AZ92"/>
<dbReference type="Proteomes" id="UP000054097">
    <property type="component" value="Unassembled WGS sequence"/>
</dbReference>
<gene>
    <name evidence="1" type="ORF">M408DRAFT_212102</name>
</gene>
<name>A0A0C3AZ92_SERVB</name>